<dbReference type="AlphaFoldDB" id="A0A841CST5"/>
<reference evidence="1 2" key="1">
    <citation type="submission" date="2020-08" db="EMBL/GenBank/DDBJ databases">
        <title>Genomic Encyclopedia of Type Strains, Phase III (KMG-III): the genomes of soil and plant-associated and newly described type strains.</title>
        <authorList>
            <person name="Whitman W."/>
        </authorList>
    </citation>
    <scope>NUCLEOTIDE SEQUENCE [LARGE SCALE GENOMIC DNA]</scope>
    <source>
        <strain evidence="1 2">CECT 3303</strain>
    </source>
</reference>
<keyword evidence="2" id="KW-1185">Reference proteome</keyword>
<gene>
    <name evidence="1" type="ORF">FHS22_000099</name>
</gene>
<evidence type="ECO:0000313" key="1">
    <source>
        <dbReference type="EMBL" id="MBB5960861.1"/>
    </source>
</evidence>
<dbReference type="Proteomes" id="UP000562352">
    <property type="component" value="Unassembled WGS sequence"/>
</dbReference>
<sequence>MRVTFLGKDPGSEKDECPSLYDTDRGTYLVQGWKVSDPAVLAQLDLAFGETCVEVPRPLMSRLANSVQLDAPDDGQAAPVILRTDRDTYIVKGQAVSDAEALAHMDIPDHETVVEVPRALRTVMKEEYAVAGR</sequence>
<dbReference type="EMBL" id="JACHJJ010000001">
    <property type="protein sequence ID" value="MBB5960861.1"/>
    <property type="molecule type" value="Genomic_DNA"/>
</dbReference>
<organism evidence="1 2">
    <name type="scientific">Planomonospora venezuelensis</name>
    <dbReference type="NCBI Taxonomy" id="1999"/>
    <lineage>
        <taxon>Bacteria</taxon>
        <taxon>Bacillati</taxon>
        <taxon>Actinomycetota</taxon>
        <taxon>Actinomycetes</taxon>
        <taxon>Streptosporangiales</taxon>
        <taxon>Streptosporangiaceae</taxon>
        <taxon>Planomonospora</taxon>
    </lineage>
</organism>
<protein>
    <submittedName>
        <fullName evidence="1">Uncharacterized protein</fullName>
    </submittedName>
</protein>
<name>A0A841CST5_PLAVE</name>
<proteinExistence type="predicted"/>
<evidence type="ECO:0000313" key="2">
    <source>
        <dbReference type="Proteomes" id="UP000562352"/>
    </source>
</evidence>
<dbReference type="RefSeq" id="WP_338047538.1">
    <property type="nucleotide sequence ID" value="NZ_BAAAWZ010000001.1"/>
</dbReference>
<accession>A0A841CST5</accession>
<comment type="caution">
    <text evidence="1">The sequence shown here is derived from an EMBL/GenBank/DDBJ whole genome shotgun (WGS) entry which is preliminary data.</text>
</comment>